<dbReference type="AlphaFoldDB" id="A0A5B7G7A2"/>
<evidence type="ECO:0000313" key="2">
    <source>
        <dbReference type="Proteomes" id="UP000324222"/>
    </source>
</evidence>
<organism evidence="1 2">
    <name type="scientific">Portunus trituberculatus</name>
    <name type="common">Swimming crab</name>
    <name type="synonym">Neptunus trituberculatus</name>
    <dbReference type="NCBI Taxonomy" id="210409"/>
    <lineage>
        <taxon>Eukaryota</taxon>
        <taxon>Metazoa</taxon>
        <taxon>Ecdysozoa</taxon>
        <taxon>Arthropoda</taxon>
        <taxon>Crustacea</taxon>
        <taxon>Multicrustacea</taxon>
        <taxon>Malacostraca</taxon>
        <taxon>Eumalacostraca</taxon>
        <taxon>Eucarida</taxon>
        <taxon>Decapoda</taxon>
        <taxon>Pleocyemata</taxon>
        <taxon>Brachyura</taxon>
        <taxon>Eubrachyura</taxon>
        <taxon>Portunoidea</taxon>
        <taxon>Portunidae</taxon>
        <taxon>Portuninae</taxon>
        <taxon>Portunus</taxon>
    </lineage>
</organism>
<keyword evidence="2" id="KW-1185">Reference proteome</keyword>
<proteinExistence type="predicted"/>
<protein>
    <submittedName>
        <fullName evidence="1">Uncharacterized protein</fullName>
    </submittedName>
</protein>
<accession>A0A5B7G7A2</accession>
<reference evidence="1 2" key="1">
    <citation type="submission" date="2019-05" db="EMBL/GenBank/DDBJ databases">
        <title>Another draft genome of Portunus trituberculatus and its Hox gene families provides insights of decapod evolution.</title>
        <authorList>
            <person name="Jeong J.-H."/>
            <person name="Song I."/>
            <person name="Kim S."/>
            <person name="Choi T."/>
            <person name="Kim D."/>
            <person name="Ryu S."/>
            <person name="Kim W."/>
        </authorList>
    </citation>
    <scope>NUCLEOTIDE SEQUENCE [LARGE SCALE GENOMIC DNA]</scope>
    <source>
        <tissue evidence="1">Muscle</tissue>
    </source>
</reference>
<comment type="caution">
    <text evidence="1">The sequence shown here is derived from an EMBL/GenBank/DDBJ whole genome shotgun (WGS) entry which is preliminary data.</text>
</comment>
<gene>
    <name evidence="1" type="ORF">E2C01_047184</name>
</gene>
<dbReference type="EMBL" id="VSRR010011511">
    <property type="protein sequence ID" value="MPC53295.1"/>
    <property type="molecule type" value="Genomic_DNA"/>
</dbReference>
<sequence length="62" mass="7117">MGDLFVLYLFLQSKLPDRAVVLDQKSLLEKIIDELIRTDDANSYITSEIVSSDKVKFAQRAR</sequence>
<dbReference type="Proteomes" id="UP000324222">
    <property type="component" value="Unassembled WGS sequence"/>
</dbReference>
<evidence type="ECO:0000313" key="1">
    <source>
        <dbReference type="EMBL" id="MPC53295.1"/>
    </source>
</evidence>
<name>A0A5B7G7A2_PORTR</name>